<dbReference type="SUPFAM" id="SSF55048">
    <property type="entry name" value="Probable ACP-binding domain of malonyl-CoA ACP transacylase"/>
    <property type="match status" value="1"/>
</dbReference>
<dbReference type="InterPro" id="IPR016035">
    <property type="entry name" value="Acyl_Trfase/lysoPLipase"/>
</dbReference>
<dbReference type="SUPFAM" id="SSF47336">
    <property type="entry name" value="ACP-like"/>
    <property type="match status" value="2"/>
</dbReference>
<dbReference type="PROSITE" id="PS52004">
    <property type="entry name" value="KS3_2"/>
    <property type="match status" value="1"/>
</dbReference>
<dbReference type="InterPro" id="IPR049552">
    <property type="entry name" value="PKS_DH_N"/>
</dbReference>
<dbReference type="InterPro" id="IPR001375">
    <property type="entry name" value="Peptidase_S9_cat"/>
</dbReference>
<keyword evidence="2" id="KW-0596">Phosphopantetheine</keyword>
<sequence length="2678" mass="295259">MTARKSMASFPVPSLIAFGPSTSWPSKDFLKYIRRVLLGDQRLYKFAEAIRDLPNAWLSLVEIEPALSNTPGLKYLESLSQWVKTGILSPANFQKYESADAWDSIPPNTLLSPLTVIIHIVQYFEFLQLWRDSGSRSHVRSSSIVIEGFCTGQIAAQAVALSSSEDVLLKMASRALRLAAGMGALIDLDGIWQATPHKTSVFVARWSSPGEKERLREIVASIPNAYVSVIKDECSMTITVPESMEGDFISKSRAANIKASRISLRGQFHTSANRGIYDTLKSLCDKREEFDLPPTKLHRHRSAETDSWPEIEIGFSNCDVLDAILISRCDWASSITKAVLKLPNDTSHTVLEIGLHRCVPTQLANKYSLNVIPGVLFKRAEMTASHGMKAKVPEDIAQEQTYSDDAIAIIGMGCRFPGSNSVDEFWEVIKSGISTLSPFPEARFQHSQVIGKGELAGNFIREPEIFDHKFFNISPREAASMDPQQRLALQVAYEALQSSGYFRHENPASKNTGCYLGVAAVDYQDNVDSNRPGAFSLVGTVRAFISARVSHHFGWTGPSLTLDTACSSSLVAIHQACKDIRSGDCDMALAGGVNVITSPFLFNALGAANFTSRTSGQCKPFDEKADGYCRGEGCGLIVLKRLSLALEQNDKVLAVIPSSAINQSENGSPITVPHSDSQVRLFQQVVNRAGVAPNQVSYLEAHGTGTPKGDPIEMESIRRVFGVNRVPNSPLVVGSVKGNIGHLEAASGAAALIKTVLMIQEKTIPPLASFKKLNPYIGSLHEQNIEIAVRSRPWNTIWRAACISNYGAAGSNACVLICQPPPSVQEPAIYIKANSSRTQTKEVFHISARTKESLKAYCRTLNTYVANHDGPTEHFMSNLAFNLAYRHNPDQPYSVTVAAPSIADLQDKLREIASSKQDSIVRSINQRRPVVLCFGGQRKDYIALSKSVYENCALLRHHLRCCEKACTRIGYGRIFPHIFDKTPISNLVDLHCCLFAVQYSCARAWLDSGLTVDALVGHSFGQLSALCISGVMSLQDTLLYICKRAELINSRWGPEKGTMLSVETDKVLMTQVMSAISKQGLDVQVACYNTPSTHVLSGAREAIMSTEKFIHGMQANGTKISCRMLSVTHGYHSQLVGAITPEIVALAKTLHFHTPTIPVELCNEKQFQGIMTPEELASHSQRPVFFTNAISRLAKRFSSACWIEAGSDSGIMTLVKRNLATESPKSHHVCIPMPLHSEATLDVISDSVVSLLQEGVHVRHWAHHTLQNQQYDYLNLPCYQFERPRHWLEYKSRSTPASSDRHTDEKFQDGEIVQLISSNNEQGARFGINTNADDFVACTTGHAVLGNALCPASLYIEMATRAAKLLLRDTTRENMVPQIEDLQMSSPLSITSAQPVELHLTRDTKQSSAYTFRIFGNAFAPTDKQVDFAQGTVALRNCSLQELLTESRRYKRLVDLKRCQELLDNTKDAESIQGHFIYDQFGPLVDYNPCYRGLRRVASLDGNVAGLVHMHFSRVAKEAVTHPLAVDNFTQVAGFYANIIQNRDKEYMFLCTAIGRISMYSDLRQNAPAAGWLVFCTVEATPETTGLESDIYVLNSETGMVDAILFGVQFAKVRCSSFRRLLEPRGPHVQAKKPAPNGLNSHGNTLHVVTNTEIKTESLKGSSFHDRSNTRDSQLGIHYFKIVQDIIAEVMQVPLVDILMTSDLIELGIDSLVGIELLTEISIKIGTTLSTVDFASLGTVGDLISIIKSTCADKEITLKPLVDEYFKRPVQWESATAPLTNGTSTNEDCKPNQHERVSQTISMILSELLDLAPDAMTLSLHLENAGLDSLLSIELFSEIERKLDVKIHSSELVSVILLSDLVKLVQDRTLSNGPDRDDSVEITSSIIHTQLSNGQTQLESTHTIVPVFSKEANAHETTPSLIASPGKIFASMQPSFPQLAEQTKFAAFFESVYPAQRDLVVSYVVEALSDLGCSLTTMPPDTQVEIPRVVSESKHSRLVPRLMKILEEAGLVYKSSSGLSRSQKLVSVTHSSDLYQELLSAFPAFALEHRLLNAMGSKLGPFLTGQTDPLHVLFSENKQLSADVYAASPLFATPTHILSTYLAALFGQVRSISHGSTKPVIRILELGAGTGGTTAVVLDMLEKIENVVFEYTFTDLSPSFLHHAKRRFSSHSLSSNIVYSIVDIETEPPASLRSSFDIIFASNCIHATRSLHESCSHIRMMLRSKGIMCLIELMRPLGWLDLVYGPLDGWWRFSDERQYPLVSEVYWRNVLREAGFKHVDWSGRGGEGLESTQIRVLLGCVEEQESVENLRLRPVEGCRDAVMETIRFACVGGVELFADIYYPKEKEEGRRNTKTLMDVEKRPVALLIHGGGHIMLSRTSIPPSQLRILLDKGFLPISIDYRLCPEVALEHGAMSDVLTALQWIRRSLPFQALSHGYIRPNGRHVVAVGWSTGGMLAMSLGWTAATRGVQAPDAVLAFYSPTNYADESWRRPIFPNGTDKLASTMEYVVAEGLSEKPLTAYHPKALAKQITGGWMATGDVRSRIALHMNWKAQTLPILLGAFALEHGQNNNDSNDWGKQGKVPLFPQPSEAAISRINPYAQIVKGSYTTPICLLHGSLDDLVSVSQARDTAAALQEAGVESKLLVVEGARHLFDSASPREVREAVEQGYMFVASYCNT</sequence>
<dbReference type="Pfam" id="PF08242">
    <property type="entry name" value="Methyltransf_12"/>
    <property type="match status" value="1"/>
</dbReference>
<keyword evidence="12" id="KW-1185">Reference proteome</keyword>
<feature type="domain" description="Carrier" evidence="8">
    <location>
        <begin position="1677"/>
        <end position="1751"/>
    </location>
</feature>
<evidence type="ECO:0000256" key="1">
    <source>
        <dbReference type="ARBA" id="ARBA00005179"/>
    </source>
</evidence>
<dbReference type="Gene3D" id="3.40.366.10">
    <property type="entry name" value="Malonyl-Coenzyme A Acyl Carrier Protein, domain 2"/>
    <property type="match status" value="2"/>
</dbReference>
<dbReference type="Pfam" id="PF16073">
    <property type="entry name" value="SAT"/>
    <property type="match status" value="1"/>
</dbReference>
<dbReference type="SMART" id="SM00827">
    <property type="entry name" value="PKS_AT"/>
    <property type="match status" value="1"/>
</dbReference>
<dbReference type="InterPro" id="IPR014031">
    <property type="entry name" value="Ketoacyl_synth_C"/>
</dbReference>
<evidence type="ECO:0000256" key="5">
    <source>
        <dbReference type="ARBA" id="ARBA00022679"/>
    </source>
</evidence>
<dbReference type="InterPro" id="IPR036736">
    <property type="entry name" value="ACP-like_sf"/>
</dbReference>
<dbReference type="InterPro" id="IPR041068">
    <property type="entry name" value="HTH_51"/>
</dbReference>
<dbReference type="GO" id="GO:0008236">
    <property type="term" value="F:serine-type peptidase activity"/>
    <property type="evidence" value="ECO:0007669"/>
    <property type="project" value="InterPro"/>
</dbReference>
<dbReference type="Pfam" id="PF07859">
    <property type="entry name" value="Abhydrolase_3"/>
    <property type="match status" value="1"/>
</dbReference>
<dbReference type="Pfam" id="PF14765">
    <property type="entry name" value="PS-DH"/>
    <property type="match status" value="1"/>
</dbReference>
<dbReference type="Pfam" id="PF18558">
    <property type="entry name" value="HTH_51"/>
    <property type="match status" value="1"/>
</dbReference>
<dbReference type="InterPro" id="IPR013217">
    <property type="entry name" value="Methyltransf_12"/>
</dbReference>
<evidence type="ECO:0000256" key="2">
    <source>
        <dbReference type="ARBA" id="ARBA00022450"/>
    </source>
</evidence>
<dbReference type="InterPro" id="IPR049900">
    <property type="entry name" value="PKS_mFAS_DH"/>
</dbReference>
<dbReference type="InterPro" id="IPR032088">
    <property type="entry name" value="SAT"/>
</dbReference>
<dbReference type="PROSITE" id="PS00606">
    <property type="entry name" value="KS3_1"/>
    <property type="match status" value="1"/>
</dbReference>
<comment type="pathway">
    <text evidence="1">Secondary metabolite biosynthesis.</text>
</comment>
<dbReference type="SUPFAM" id="SSF53901">
    <property type="entry name" value="Thiolase-like"/>
    <property type="match status" value="1"/>
</dbReference>
<dbReference type="Pfam" id="PF00109">
    <property type="entry name" value="ketoacyl-synt"/>
    <property type="match status" value="1"/>
</dbReference>
<dbReference type="InterPro" id="IPR042104">
    <property type="entry name" value="PKS_dehydratase_sf"/>
</dbReference>
<dbReference type="Pfam" id="PF00550">
    <property type="entry name" value="PP-binding"/>
    <property type="match status" value="2"/>
</dbReference>
<dbReference type="InterPro" id="IPR009081">
    <property type="entry name" value="PP-bd_ACP"/>
</dbReference>
<dbReference type="EMBL" id="CAOQHR010000011">
    <property type="protein sequence ID" value="CAI6341038.1"/>
    <property type="molecule type" value="Genomic_DNA"/>
</dbReference>
<dbReference type="Gene3D" id="1.10.1200.10">
    <property type="entry name" value="ACP-like"/>
    <property type="match status" value="2"/>
</dbReference>
<dbReference type="Gene3D" id="3.10.129.110">
    <property type="entry name" value="Polyketide synthase dehydratase"/>
    <property type="match status" value="1"/>
</dbReference>
<dbReference type="GO" id="GO:0004312">
    <property type="term" value="F:fatty acid synthase activity"/>
    <property type="evidence" value="ECO:0007669"/>
    <property type="project" value="TreeGrafter"/>
</dbReference>
<dbReference type="InterPro" id="IPR014043">
    <property type="entry name" value="Acyl_transferase_dom"/>
</dbReference>
<reference evidence="11" key="1">
    <citation type="submission" date="2023-01" db="EMBL/GenBank/DDBJ databases">
        <authorList>
            <person name="Van Ghelder C."/>
            <person name="Rancurel C."/>
        </authorList>
    </citation>
    <scope>NUCLEOTIDE SEQUENCE</scope>
    <source>
        <strain evidence="11">CNCM I-4278</strain>
    </source>
</reference>
<keyword evidence="6" id="KW-0511">Multifunctional enzyme</keyword>
<evidence type="ECO:0000256" key="6">
    <source>
        <dbReference type="ARBA" id="ARBA00023268"/>
    </source>
</evidence>
<name>A0A9W4UVC1_9PLEO</name>
<dbReference type="Gene3D" id="3.40.47.10">
    <property type="match status" value="1"/>
</dbReference>
<dbReference type="PROSITE" id="PS52019">
    <property type="entry name" value="PKS_MFAS_DH"/>
    <property type="match status" value="1"/>
</dbReference>
<dbReference type="Gene3D" id="3.40.50.1820">
    <property type="entry name" value="alpha/beta hydrolase"/>
    <property type="match status" value="1"/>
</dbReference>
<dbReference type="GO" id="GO:0006633">
    <property type="term" value="P:fatty acid biosynthetic process"/>
    <property type="evidence" value="ECO:0007669"/>
    <property type="project" value="InterPro"/>
</dbReference>
<dbReference type="GO" id="GO:0032259">
    <property type="term" value="P:methylation"/>
    <property type="evidence" value="ECO:0007669"/>
    <property type="project" value="UniProtKB-KW"/>
</dbReference>
<protein>
    <recommendedName>
        <fullName evidence="13">Polyketide synthase</fullName>
    </recommendedName>
</protein>
<dbReference type="InterPro" id="IPR029058">
    <property type="entry name" value="AB_hydrolase_fold"/>
</dbReference>
<feature type="domain" description="PKS/mFAS DH" evidence="10">
    <location>
        <begin position="1309"/>
        <end position="1619"/>
    </location>
</feature>
<dbReference type="CDD" id="cd00833">
    <property type="entry name" value="PKS"/>
    <property type="match status" value="1"/>
</dbReference>
<dbReference type="OrthoDB" id="429813at2759"/>
<evidence type="ECO:0000256" key="3">
    <source>
        <dbReference type="ARBA" id="ARBA00022553"/>
    </source>
</evidence>
<dbReference type="SUPFAM" id="SSF52151">
    <property type="entry name" value="FabD/lysophospholipase-like"/>
    <property type="match status" value="1"/>
</dbReference>
<dbReference type="InterPro" id="IPR050091">
    <property type="entry name" value="PKS_NRPS_Biosynth_Enz"/>
</dbReference>
<organism evidence="11 12">
    <name type="scientific">Periconia digitata</name>
    <dbReference type="NCBI Taxonomy" id="1303443"/>
    <lineage>
        <taxon>Eukaryota</taxon>
        <taxon>Fungi</taxon>
        <taxon>Dikarya</taxon>
        <taxon>Ascomycota</taxon>
        <taxon>Pezizomycotina</taxon>
        <taxon>Dothideomycetes</taxon>
        <taxon>Pleosporomycetidae</taxon>
        <taxon>Pleosporales</taxon>
        <taxon>Massarineae</taxon>
        <taxon>Periconiaceae</taxon>
        <taxon>Periconia</taxon>
    </lineage>
</organism>
<accession>A0A9W4UVC1</accession>
<evidence type="ECO:0000259" key="8">
    <source>
        <dbReference type="PROSITE" id="PS50075"/>
    </source>
</evidence>
<dbReference type="PANTHER" id="PTHR43775">
    <property type="entry name" value="FATTY ACID SYNTHASE"/>
    <property type="match status" value="1"/>
</dbReference>
<dbReference type="GO" id="GO:0044550">
    <property type="term" value="P:secondary metabolite biosynthetic process"/>
    <property type="evidence" value="ECO:0007669"/>
    <property type="project" value="TreeGrafter"/>
</dbReference>
<keyword evidence="5" id="KW-0808">Transferase</keyword>
<dbReference type="PROSITE" id="PS00012">
    <property type="entry name" value="PHOSPHOPANTETHEINE"/>
    <property type="match status" value="1"/>
</dbReference>
<dbReference type="Proteomes" id="UP001152607">
    <property type="component" value="Unassembled WGS sequence"/>
</dbReference>
<keyword evidence="3" id="KW-0597">Phosphoprotein</keyword>
<comment type="caution">
    <text evidence="11">The sequence shown here is derived from an EMBL/GenBank/DDBJ whole genome shotgun (WGS) entry which is preliminary data.</text>
</comment>
<proteinExistence type="predicted"/>
<keyword evidence="4" id="KW-0489">Methyltransferase</keyword>
<dbReference type="InterPro" id="IPR016036">
    <property type="entry name" value="Malonyl_transacylase_ACP-bd"/>
</dbReference>
<dbReference type="InterPro" id="IPR006162">
    <property type="entry name" value="Ppantetheine_attach_site"/>
</dbReference>
<dbReference type="GO" id="GO:0008168">
    <property type="term" value="F:methyltransferase activity"/>
    <property type="evidence" value="ECO:0007669"/>
    <property type="project" value="UniProtKB-KW"/>
</dbReference>
<feature type="domain" description="Carrier" evidence="8">
    <location>
        <begin position="1795"/>
        <end position="1869"/>
    </location>
</feature>
<feature type="active site" description="Proton acceptor; for dehydratase activity" evidence="7">
    <location>
        <position position="1342"/>
    </location>
</feature>
<dbReference type="InterPro" id="IPR018201">
    <property type="entry name" value="Ketoacyl_synth_AS"/>
</dbReference>
<dbReference type="SUPFAM" id="SSF53474">
    <property type="entry name" value="alpha/beta-Hydrolases"/>
    <property type="match status" value="1"/>
</dbReference>
<evidence type="ECO:0000313" key="12">
    <source>
        <dbReference type="Proteomes" id="UP001152607"/>
    </source>
</evidence>
<dbReference type="InterPro" id="IPR016039">
    <property type="entry name" value="Thiolase-like"/>
</dbReference>
<evidence type="ECO:0000259" key="9">
    <source>
        <dbReference type="PROSITE" id="PS52004"/>
    </source>
</evidence>
<dbReference type="Pfam" id="PF02801">
    <property type="entry name" value="Ketoacyl-synt_C"/>
    <property type="match status" value="1"/>
</dbReference>
<feature type="region of interest" description="C-terminal hotdog fold" evidence="7">
    <location>
        <begin position="1467"/>
        <end position="1619"/>
    </location>
</feature>
<feature type="active site" description="Proton donor; for dehydratase activity" evidence="7">
    <location>
        <position position="1527"/>
    </location>
</feature>
<feature type="domain" description="Ketosynthase family 3 (KS3)" evidence="9">
    <location>
        <begin position="404"/>
        <end position="819"/>
    </location>
</feature>
<evidence type="ECO:0000256" key="4">
    <source>
        <dbReference type="ARBA" id="ARBA00022603"/>
    </source>
</evidence>
<evidence type="ECO:0000313" key="11">
    <source>
        <dbReference type="EMBL" id="CAI6341038.1"/>
    </source>
</evidence>
<dbReference type="InterPro" id="IPR020841">
    <property type="entry name" value="PKS_Beta-ketoAc_synthase_dom"/>
</dbReference>
<dbReference type="InterPro" id="IPR029063">
    <property type="entry name" value="SAM-dependent_MTases_sf"/>
</dbReference>
<dbReference type="GO" id="GO:0006508">
    <property type="term" value="P:proteolysis"/>
    <property type="evidence" value="ECO:0007669"/>
    <property type="project" value="InterPro"/>
</dbReference>
<evidence type="ECO:0000256" key="7">
    <source>
        <dbReference type="PROSITE-ProRule" id="PRU01363"/>
    </source>
</evidence>
<evidence type="ECO:0000259" key="10">
    <source>
        <dbReference type="PROSITE" id="PS52019"/>
    </source>
</evidence>
<dbReference type="Pfam" id="PF21089">
    <property type="entry name" value="PKS_DH_N"/>
    <property type="match status" value="1"/>
</dbReference>
<dbReference type="InterPro" id="IPR013094">
    <property type="entry name" value="AB_hydrolase_3"/>
</dbReference>
<dbReference type="PROSITE" id="PS50075">
    <property type="entry name" value="CARRIER"/>
    <property type="match status" value="2"/>
</dbReference>
<gene>
    <name evidence="11" type="ORF">PDIGIT_LOCUS14226</name>
</gene>
<dbReference type="Pfam" id="PF00326">
    <property type="entry name" value="Peptidase_S9"/>
    <property type="match status" value="1"/>
</dbReference>
<dbReference type="SUPFAM" id="SSF53335">
    <property type="entry name" value="S-adenosyl-L-methionine-dependent methyltransferases"/>
    <property type="match status" value="1"/>
</dbReference>
<dbReference type="Gene3D" id="3.30.70.3290">
    <property type="match status" value="1"/>
</dbReference>
<dbReference type="GO" id="GO:0004315">
    <property type="term" value="F:3-oxoacyl-[acyl-carrier-protein] synthase activity"/>
    <property type="evidence" value="ECO:0007669"/>
    <property type="project" value="InterPro"/>
</dbReference>
<dbReference type="Pfam" id="PF00698">
    <property type="entry name" value="Acyl_transf_1"/>
    <property type="match status" value="1"/>
</dbReference>
<dbReference type="SMART" id="SM00825">
    <property type="entry name" value="PKS_KS"/>
    <property type="match status" value="1"/>
</dbReference>
<dbReference type="InterPro" id="IPR049551">
    <property type="entry name" value="PKS_DH_C"/>
</dbReference>
<evidence type="ECO:0008006" key="13">
    <source>
        <dbReference type="Google" id="ProtNLM"/>
    </source>
</evidence>
<dbReference type="PANTHER" id="PTHR43775:SF21">
    <property type="entry name" value="NON-REDUCING POLYKETIDE SYNTHASE AUSA-RELATED"/>
    <property type="match status" value="1"/>
</dbReference>
<dbReference type="CDD" id="cd02440">
    <property type="entry name" value="AdoMet_MTases"/>
    <property type="match status" value="1"/>
</dbReference>
<feature type="region of interest" description="N-terminal hotdog fold" evidence="7">
    <location>
        <begin position="1309"/>
        <end position="1440"/>
    </location>
</feature>
<dbReference type="InterPro" id="IPR014030">
    <property type="entry name" value="Ketoacyl_synth_N"/>
</dbReference>
<dbReference type="Gene3D" id="3.40.50.150">
    <property type="entry name" value="Vaccinia Virus protein VP39"/>
    <property type="match status" value="1"/>
</dbReference>
<dbReference type="InterPro" id="IPR001227">
    <property type="entry name" value="Ac_transferase_dom_sf"/>
</dbReference>